<evidence type="ECO:0000313" key="3">
    <source>
        <dbReference type="Proteomes" id="UP001224661"/>
    </source>
</evidence>
<evidence type="ECO:0000259" key="1">
    <source>
        <dbReference type="Pfam" id="PF05685"/>
    </source>
</evidence>
<name>A0ABT6RJR2_9ACTN</name>
<accession>A0ABT6RJR2</accession>
<sequence length="201" mass="22489">MTVMAERTSHTSPVSVEEFERLADFAAKDSDNTVKLEFIDGRIGAKSVPDGDHGTIVTWLMRQCMQHRPELDLYAEQGLRVEAYRKGRARPDATLAPEAHFAGQGEWGDPSGVLMTVEVTSYDSDTDRRDRKEKPPAYAEAGIPVYLLIDREDGSLVVHSTPDTEAGRYRDVHTAKFGDTVHLPDPVGFVLETEKLRNYVR</sequence>
<dbReference type="RefSeq" id="WP_282509857.1">
    <property type="nucleotide sequence ID" value="NZ_JASCIR010000001.1"/>
</dbReference>
<protein>
    <submittedName>
        <fullName evidence="2">Uma2 family endonuclease</fullName>
    </submittedName>
</protein>
<organism evidence="2 3">
    <name type="scientific">Streptomyces solicavernae</name>
    <dbReference type="NCBI Taxonomy" id="3043614"/>
    <lineage>
        <taxon>Bacteria</taxon>
        <taxon>Bacillati</taxon>
        <taxon>Actinomycetota</taxon>
        <taxon>Actinomycetes</taxon>
        <taxon>Kitasatosporales</taxon>
        <taxon>Streptomycetaceae</taxon>
        <taxon>Streptomyces</taxon>
    </lineage>
</organism>
<proteinExistence type="predicted"/>
<dbReference type="PANTHER" id="PTHR35400:SF3">
    <property type="entry name" value="SLL1072 PROTEIN"/>
    <property type="match status" value="1"/>
</dbReference>
<keyword evidence="3" id="KW-1185">Reference proteome</keyword>
<dbReference type="InterPro" id="IPR011335">
    <property type="entry name" value="Restrct_endonuc-II-like"/>
</dbReference>
<keyword evidence="2" id="KW-0540">Nuclease</keyword>
<dbReference type="InterPro" id="IPR012296">
    <property type="entry name" value="Nuclease_put_TT1808"/>
</dbReference>
<dbReference type="SUPFAM" id="SSF52980">
    <property type="entry name" value="Restriction endonuclease-like"/>
    <property type="match status" value="1"/>
</dbReference>
<comment type="caution">
    <text evidence="2">The sequence shown here is derived from an EMBL/GenBank/DDBJ whole genome shotgun (WGS) entry which is preliminary data.</text>
</comment>
<dbReference type="PANTHER" id="PTHR35400">
    <property type="entry name" value="SLR1083 PROTEIN"/>
    <property type="match status" value="1"/>
</dbReference>
<dbReference type="Pfam" id="PF05685">
    <property type="entry name" value="Uma2"/>
    <property type="match status" value="1"/>
</dbReference>
<dbReference type="GO" id="GO:0004519">
    <property type="term" value="F:endonuclease activity"/>
    <property type="evidence" value="ECO:0007669"/>
    <property type="project" value="UniProtKB-KW"/>
</dbReference>
<evidence type="ECO:0000313" key="2">
    <source>
        <dbReference type="EMBL" id="MDI3384659.1"/>
    </source>
</evidence>
<dbReference type="InterPro" id="IPR008538">
    <property type="entry name" value="Uma2"/>
</dbReference>
<dbReference type="Gene3D" id="3.90.1570.10">
    <property type="entry name" value="tt1808, chain A"/>
    <property type="match status" value="1"/>
</dbReference>
<dbReference type="EMBL" id="JASCIR010000001">
    <property type="protein sequence ID" value="MDI3384659.1"/>
    <property type="molecule type" value="Genomic_DNA"/>
</dbReference>
<reference evidence="2 3" key="1">
    <citation type="submission" date="2023-05" db="EMBL/GenBank/DDBJ databases">
        <title>Draft genome sequence of Streptomyces sp. B-S-A8 isolated from a cave soil in Thailand.</title>
        <authorList>
            <person name="Chamroensaksri N."/>
            <person name="Muangham S."/>
        </authorList>
    </citation>
    <scope>NUCLEOTIDE SEQUENCE [LARGE SCALE GENOMIC DNA]</scope>
    <source>
        <strain evidence="2 3">B-S-A8</strain>
    </source>
</reference>
<keyword evidence="2" id="KW-0378">Hydrolase</keyword>
<feature type="domain" description="Putative restriction endonuclease" evidence="1">
    <location>
        <begin position="16"/>
        <end position="191"/>
    </location>
</feature>
<gene>
    <name evidence="2" type="ORF">QIS99_00250</name>
</gene>
<dbReference type="Proteomes" id="UP001224661">
    <property type="component" value="Unassembled WGS sequence"/>
</dbReference>
<keyword evidence="2" id="KW-0255">Endonuclease</keyword>
<dbReference type="CDD" id="cd06260">
    <property type="entry name" value="DUF820-like"/>
    <property type="match status" value="1"/>
</dbReference>